<proteinExistence type="predicted"/>
<dbReference type="Proteomes" id="UP001497535">
    <property type="component" value="Unassembled WGS sequence"/>
</dbReference>
<name>A0ACB1AFI8_MELEN</name>
<evidence type="ECO:0000313" key="2">
    <source>
        <dbReference type="Proteomes" id="UP001497535"/>
    </source>
</evidence>
<gene>
    <name evidence="1" type="ORF">MENTE1834_LOCUS37283</name>
</gene>
<evidence type="ECO:0000313" key="1">
    <source>
        <dbReference type="EMBL" id="CAK5089564.1"/>
    </source>
</evidence>
<comment type="caution">
    <text evidence="1">The sequence shown here is derived from an EMBL/GenBank/DDBJ whole genome shotgun (WGS) entry which is preliminary data.</text>
</comment>
<keyword evidence="2" id="KW-1185">Reference proteome</keyword>
<dbReference type="EMBL" id="CAVMJV010000077">
    <property type="protein sequence ID" value="CAK5089564.1"/>
    <property type="molecule type" value="Genomic_DNA"/>
</dbReference>
<accession>A0ACB1AFI8</accession>
<reference evidence="1" key="1">
    <citation type="submission" date="2023-11" db="EMBL/GenBank/DDBJ databases">
        <authorList>
            <person name="Poullet M."/>
        </authorList>
    </citation>
    <scope>NUCLEOTIDE SEQUENCE</scope>
    <source>
        <strain evidence="1">E1834</strain>
    </source>
</reference>
<organism evidence="1 2">
    <name type="scientific">Meloidogyne enterolobii</name>
    <name type="common">Root-knot nematode worm</name>
    <name type="synonym">Meloidogyne mayaguensis</name>
    <dbReference type="NCBI Taxonomy" id="390850"/>
    <lineage>
        <taxon>Eukaryota</taxon>
        <taxon>Metazoa</taxon>
        <taxon>Ecdysozoa</taxon>
        <taxon>Nematoda</taxon>
        <taxon>Chromadorea</taxon>
        <taxon>Rhabditida</taxon>
        <taxon>Tylenchina</taxon>
        <taxon>Tylenchomorpha</taxon>
        <taxon>Tylenchoidea</taxon>
        <taxon>Meloidogynidae</taxon>
        <taxon>Meloidogyninae</taxon>
        <taxon>Meloidogyne</taxon>
    </lineage>
</organism>
<protein>
    <submittedName>
        <fullName evidence="1">Uncharacterized protein</fullName>
    </submittedName>
</protein>
<sequence length="61" mass="7130">MNNNNSNILIKSELLNDEQKYIFTSDRQLVDFVEIGTLSFLIVFGTLLNFLSFARLIRFSR</sequence>